<protein>
    <submittedName>
        <fullName evidence="3">Retrovirus-related Pol polyprotein from transposon RE1</fullName>
    </submittedName>
</protein>
<reference evidence="3" key="1">
    <citation type="submission" date="2020-06" db="EMBL/GenBank/DDBJ databases">
        <authorList>
            <person name="Li T."/>
            <person name="Hu X."/>
            <person name="Zhang T."/>
            <person name="Song X."/>
            <person name="Zhang H."/>
            <person name="Dai N."/>
            <person name="Sheng W."/>
            <person name="Hou X."/>
            <person name="Wei L."/>
        </authorList>
    </citation>
    <scope>NUCLEOTIDE SEQUENCE</scope>
    <source>
        <strain evidence="3">G02</strain>
        <tissue evidence="3">Leaf</tissue>
    </source>
</reference>
<dbReference type="Pfam" id="PF07727">
    <property type="entry name" value="RVT_2"/>
    <property type="match status" value="1"/>
</dbReference>
<feature type="domain" description="Reverse transcriptase Ty1/copia-type" evidence="2">
    <location>
        <begin position="137"/>
        <end position="320"/>
    </location>
</feature>
<evidence type="ECO:0000256" key="1">
    <source>
        <dbReference type="SAM" id="MobiDB-lite"/>
    </source>
</evidence>
<evidence type="ECO:0000259" key="2">
    <source>
        <dbReference type="Pfam" id="PF07727"/>
    </source>
</evidence>
<dbReference type="PANTHER" id="PTHR43383:SF2">
    <property type="entry name" value="AMIDOHYDROLASE 2 FAMILY PROTEIN"/>
    <property type="match status" value="1"/>
</dbReference>
<comment type="caution">
    <text evidence="3">The sequence shown here is derived from an EMBL/GenBank/DDBJ whole genome shotgun (WGS) entry which is preliminary data.</text>
</comment>
<dbReference type="EMBL" id="JACGWJ010000156">
    <property type="protein sequence ID" value="KAL0294544.1"/>
    <property type="molecule type" value="Genomic_DNA"/>
</dbReference>
<proteinExistence type="predicted"/>
<reference evidence="3" key="2">
    <citation type="journal article" date="2024" name="Plant">
        <title>Genomic evolution and insights into agronomic trait innovations of Sesamum species.</title>
        <authorList>
            <person name="Miao H."/>
            <person name="Wang L."/>
            <person name="Qu L."/>
            <person name="Liu H."/>
            <person name="Sun Y."/>
            <person name="Le M."/>
            <person name="Wang Q."/>
            <person name="Wei S."/>
            <person name="Zheng Y."/>
            <person name="Lin W."/>
            <person name="Duan Y."/>
            <person name="Cao H."/>
            <person name="Xiong S."/>
            <person name="Wang X."/>
            <person name="Wei L."/>
            <person name="Li C."/>
            <person name="Ma Q."/>
            <person name="Ju M."/>
            <person name="Zhao R."/>
            <person name="Li G."/>
            <person name="Mu C."/>
            <person name="Tian Q."/>
            <person name="Mei H."/>
            <person name="Zhang T."/>
            <person name="Gao T."/>
            <person name="Zhang H."/>
        </authorList>
    </citation>
    <scope>NUCLEOTIDE SEQUENCE</scope>
    <source>
        <strain evidence="3">G02</strain>
    </source>
</reference>
<accession>A0AAW2JJ66</accession>
<feature type="region of interest" description="Disordered" evidence="1">
    <location>
        <begin position="49"/>
        <end position="81"/>
    </location>
</feature>
<organism evidence="3">
    <name type="scientific">Sesamum radiatum</name>
    <name type="common">Black benniseed</name>
    <dbReference type="NCBI Taxonomy" id="300843"/>
    <lineage>
        <taxon>Eukaryota</taxon>
        <taxon>Viridiplantae</taxon>
        <taxon>Streptophyta</taxon>
        <taxon>Embryophyta</taxon>
        <taxon>Tracheophyta</taxon>
        <taxon>Spermatophyta</taxon>
        <taxon>Magnoliopsida</taxon>
        <taxon>eudicotyledons</taxon>
        <taxon>Gunneridae</taxon>
        <taxon>Pentapetalae</taxon>
        <taxon>asterids</taxon>
        <taxon>lamiids</taxon>
        <taxon>Lamiales</taxon>
        <taxon>Pedaliaceae</taxon>
        <taxon>Sesamum</taxon>
    </lineage>
</organism>
<gene>
    <name evidence="3" type="ORF">Sradi_6881500</name>
</gene>
<evidence type="ECO:0000313" key="3">
    <source>
        <dbReference type="EMBL" id="KAL0294544.1"/>
    </source>
</evidence>
<feature type="compositionally biased region" description="Polar residues" evidence="1">
    <location>
        <begin position="62"/>
        <end position="73"/>
    </location>
</feature>
<dbReference type="PANTHER" id="PTHR43383">
    <property type="entry name" value="NODULIN 6"/>
    <property type="match status" value="1"/>
</dbReference>
<name>A0AAW2JJ66_SESRA</name>
<dbReference type="InterPro" id="IPR043502">
    <property type="entry name" value="DNA/RNA_pol_sf"/>
</dbReference>
<dbReference type="InterPro" id="IPR013103">
    <property type="entry name" value="RVT_2"/>
</dbReference>
<dbReference type="SUPFAM" id="SSF56672">
    <property type="entry name" value="DNA/RNA polymerases"/>
    <property type="match status" value="1"/>
</dbReference>
<dbReference type="AlphaFoldDB" id="A0AAW2JJ66"/>
<sequence>MDPETKKVIISPDVVFDEVSFDNYDENDGENTSILALFPDDYTLERNISSTDEGIQSEENIETTTSLEATTRKNPPRQKKLPSHSSIYVVEMNHFSTLSFFFMGESLENEPKLYSEAKGIPEWENAMVEEISALDKNGTWELVPKPYDADLITCKWVYKLKKKADGTIDRYKACLVGRGFSQQYGRDYDETFSPVARMVTVRTIISLAASKNWKLWQLDVKNAFLYGDLNHDIFMEQLQGFVSKEYPNHVCRLKKVLYGLKQAPRAWFSKIAEYLDFCGFKSSSADPSLFIKKTPTVCTLLLLYVDDMIITSDDSVEINNL</sequence>